<dbReference type="EMBL" id="JAVYJV010000001">
    <property type="protein sequence ID" value="KAK4380047.1"/>
    <property type="molecule type" value="Genomic_DNA"/>
</dbReference>
<name>A0AAE1VSM3_9SOLA</name>
<reference evidence="2" key="1">
    <citation type="submission" date="2023-12" db="EMBL/GenBank/DDBJ databases">
        <title>Genome assembly of Anisodus tanguticus.</title>
        <authorList>
            <person name="Wang Y.-J."/>
        </authorList>
    </citation>
    <scope>NUCLEOTIDE SEQUENCE</scope>
    <source>
        <strain evidence="2">KB-2021</strain>
        <tissue evidence="2">Leaf</tissue>
    </source>
</reference>
<comment type="caution">
    <text evidence="2">The sequence shown here is derived from an EMBL/GenBank/DDBJ whole genome shotgun (WGS) entry which is preliminary data.</text>
</comment>
<evidence type="ECO:0000313" key="2">
    <source>
        <dbReference type="EMBL" id="KAK4380047.1"/>
    </source>
</evidence>
<evidence type="ECO:0000256" key="1">
    <source>
        <dbReference type="SAM" id="SignalP"/>
    </source>
</evidence>
<dbReference type="Proteomes" id="UP001291623">
    <property type="component" value="Unassembled WGS sequence"/>
</dbReference>
<keyword evidence="1" id="KW-0732">Signal</keyword>
<evidence type="ECO:0000313" key="3">
    <source>
        <dbReference type="Proteomes" id="UP001291623"/>
    </source>
</evidence>
<protein>
    <submittedName>
        <fullName evidence="2">Uncharacterized protein</fullName>
    </submittedName>
</protein>
<feature type="signal peptide" evidence="1">
    <location>
        <begin position="1"/>
        <end position="23"/>
    </location>
</feature>
<sequence length="187" mass="20424">MASAKKFLIFLLAALIATPVAVAQVGLLNGLLGLIHIDGVLCCSPNGKIDVINGTTTPFFPITLAACWENPCWPSSRSWKNGSREAVLDSNIEDEEPNVVDSAPPNDEYVAHDDLVGVDLSVESCVRFYDDVSLLMSLDPCLSRHSDLERLISLELLRIEDSCVETSESLGYLDTLIYPKAFLPNNK</sequence>
<proteinExistence type="predicted"/>
<feature type="chain" id="PRO_5042014336" evidence="1">
    <location>
        <begin position="24"/>
        <end position="187"/>
    </location>
</feature>
<keyword evidence="3" id="KW-1185">Reference proteome</keyword>
<organism evidence="2 3">
    <name type="scientific">Anisodus tanguticus</name>
    <dbReference type="NCBI Taxonomy" id="243964"/>
    <lineage>
        <taxon>Eukaryota</taxon>
        <taxon>Viridiplantae</taxon>
        <taxon>Streptophyta</taxon>
        <taxon>Embryophyta</taxon>
        <taxon>Tracheophyta</taxon>
        <taxon>Spermatophyta</taxon>
        <taxon>Magnoliopsida</taxon>
        <taxon>eudicotyledons</taxon>
        <taxon>Gunneridae</taxon>
        <taxon>Pentapetalae</taxon>
        <taxon>asterids</taxon>
        <taxon>lamiids</taxon>
        <taxon>Solanales</taxon>
        <taxon>Solanaceae</taxon>
        <taxon>Solanoideae</taxon>
        <taxon>Hyoscyameae</taxon>
        <taxon>Anisodus</taxon>
    </lineage>
</organism>
<dbReference type="AlphaFoldDB" id="A0AAE1VSM3"/>
<accession>A0AAE1VSM3</accession>
<gene>
    <name evidence="2" type="ORF">RND71_001909</name>
</gene>